<evidence type="ECO:0000256" key="3">
    <source>
        <dbReference type="ARBA" id="ARBA00023163"/>
    </source>
</evidence>
<dbReference type="EMBL" id="JBIAMX010000001">
    <property type="protein sequence ID" value="MFF0541539.1"/>
    <property type="molecule type" value="Genomic_DNA"/>
</dbReference>
<dbReference type="SMART" id="SM00342">
    <property type="entry name" value="HTH_ARAC"/>
    <property type="match status" value="1"/>
</dbReference>
<evidence type="ECO:0000256" key="1">
    <source>
        <dbReference type="ARBA" id="ARBA00023015"/>
    </source>
</evidence>
<dbReference type="PANTHER" id="PTHR46796:SF15">
    <property type="entry name" value="BLL1074 PROTEIN"/>
    <property type="match status" value="1"/>
</dbReference>
<dbReference type="Gene3D" id="1.10.10.60">
    <property type="entry name" value="Homeodomain-like"/>
    <property type="match status" value="1"/>
</dbReference>
<accession>A0ABW6PGK8</accession>
<reference evidence="5 6" key="1">
    <citation type="submission" date="2024-10" db="EMBL/GenBank/DDBJ databases">
        <title>The Natural Products Discovery Center: Release of the First 8490 Sequenced Strains for Exploring Actinobacteria Biosynthetic Diversity.</title>
        <authorList>
            <person name="Kalkreuter E."/>
            <person name="Kautsar S.A."/>
            <person name="Yang D."/>
            <person name="Bader C.D."/>
            <person name="Teijaro C.N."/>
            <person name="Fluegel L."/>
            <person name="Davis C.M."/>
            <person name="Simpson J.R."/>
            <person name="Lauterbach L."/>
            <person name="Steele A.D."/>
            <person name="Gui C."/>
            <person name="Meng S."/>
            <person name="Li G."/>
            <person name="Viehrig K."/>
            <person name="Ye F."/>
            <person name="Su P."/>
            <person name="Kiefer A.F."/>
            <person name="Nichols A."/>
            <person name="Cepeda A.J."/>
            <person name="Yan W."/>
            <person name="Fan B."/>
            <person name="Jiang Y."/>
            <person name="Adhikari A."/>
            <person name="Zheng C.-J."/>
            <person name="Schuster L."/>
            <person name="Cowan T.M."/>
            <person name="Smanski M.J."/>
            <person name="Chevrette M.G."/>
            <person name="De Carvalho L.P.S."/>
            <person name="Shen B."/>
        </authorList>
    </citation>
    <scope>NUCLEOTIDE SEQUENCE [LARGE SCALE GENOMIC DNA]</scope>
    <source>
        <strain evidence="5 6">NPDC004045</strain>
    </source>
</reference>
<dbReference type="RefSeq" id="WP_387698741.1">
    <property type="nucleotide sequence ID" value="NZ_JBIAMX010000001.1"/>
</dbReference>
<keyword evidence="1" id="KW-0805">Transcription regulation</keyword>
<dbReference type="InterPro" id="IPR009057">
    <property type="entry name" value="Homeodomain-like_sf"/>
</dbReference>
<feature type="domain" description="HTH araC/xylS-type" evidence="4">
    <location>
        <begin position="155"/>
        <end position="253"/>
    </location>
</feature>
<gene>
    <name evidence="5" type="ORF">ACFYTF_01720</name>
</gene>
<evidence type="ECO:0000313" key="5">
    <source>
        <dbReference type="EMBL" id="MFF0541539.1"/>
    </source>
</evidence>
<proteinExistence type="predicted"/>
<comment type="caution">
    <text evidence="5">The sequence shown here is derived from an EMBL/GenBank/DDBJ whole genome shotgun (WGS) entry which is preliminary data.</text>
</comment>
<dbReference type="PROSITE" id="PS01124">
    <property type="entry name" value="HTH_ARAC_FAMILY_2"/>
    <property type="match status" value="1"/>
</dbReference>
<dbReference type="PANTHER" id="PTHR46796">
    <property type="entry name" value="HTH-TYPE TRANSCRIPTIONAL ACTIVATOR RHAS-RELATED"/>
    <property type="match status" value="1"/>
</dbReference>
<dbReference type="Pfam" id="PF12833">
    <property type="entry name" value="HTH_18"/>
    <property type="match status" value="1"/>
</dbReference>
<dbReference type="SUPFAM" id="SSF46689">
    <property type="entry name" value="Homeodomain-like"/>
    <property type="match status" value="1"/>
</dbReference>
<protein>
    <submittedName>
        <fullName evidence="5">Helix-turn-helix domain-containing protein</fullName>
    </submittedName>
</protein>
<name>A0ABW6PGK8_9NOCA</name>
<keyword evidence="6" id="KW-1185">Reference proteome</keyword>
<evidence type="ECO:0000313" key="6">
    <source>
        <dbReference type="Proteomes" id="UP001601444"/>
    </source>
</evidence>
<evidence type="ECO:0000259" key="4">
    <source>
        <dbReference type="PROSITE" id="PS01124"/>
    </source>
</evidence>
<organism evidence="5 6">
    <name type="scientific">Nocardia thailandica</name>
    <dbReference type="NCBI Taxonomy" id="257275"/>
    <lineage>
        <taxon>Bacteria</taxon>
        <taxon>Bacillati</taxon>
        <taxon>Actinomycetota</taxon>
        <taxon>Actinomycetes</taxon>
        <taxon>Mycobacteriales</taxon>
        <taxon>Nocardiaceae</taxon>
        <taxon>Nocardia</taxon>
    </lineage>
</organism>
<dbReference type="InterPro" id="IPR018060">
    <property type="entry name" value="HTH_AraC"/>
</dbReference>
<keyword evidence="3" id="KW-0804">Transcription</keyword>
<keyword evidence="2" id="KW-0238">DNA-binding</keyword>
<dbReference type="InterPro" id="IPR050204">
    <property type="entry name" value="AraC_XylS_family_regulators"/>
</dbReference>
<sequence length="265" mass="27971">MSATYTTTDELEHPVPAPDSLRPWFTRTTSTAPLVDIAQPVAHLPRTSTTVVLRTEASGRRAAFVIGTRTRATYSRPEQPAGCVRLELAPGVTRQLLGVSAGELTDRTRPLAALPGPLGELAADLDEIPAADALEFLGAALPERVSETGGERARRELLDAALALLSGPDAPAVPAVAAGLAVSERQLRNVFGAGIGLSPKHFARIDRVRRVVASAGSMPWSHLAVTAGYYDQSHLTSDFRTMMGVPPQAYLRGSLPAPTACAAPR</sequence>
<evidence type="ECO:0000256" key="2">
    <source>
        <dbReference type="ARBA" id="ARBA00023125"/>
    </source>
</evidence>
<dbReference type="Proteomes" id="UP001601444">
    <property type="component" value="Unassembled WGS sequence"/>
</dbReference>